<dbReference type="InterPro" id="IPR034808">
    <property type="entry name" value="Nop4p_RRM3"/>
</dbReference>
<feature type="domain" description="RRM" evidence="7">
    <location>
        <begin position="23"/>
        <end position="115"/>
    </location>
</feature>
<feature type="region of interest" description="Disordered" evidence="6">
    <location>
        <begin position="378"/>
        <end position="442"/>
    </location>
</feature>
<keyword evidence="2" id="KW-0677">Repeat</keyword>
<reference evidence="8" key="1">
    <citation type="journal article" date="2020" name="Nat. Commun.">
        <title>Large-scale genome sequencing of mycorrhizal fungi provides insights into the early evolution of symbiotic traits.</title>
        <authorList>
            <person name="Miyauchi S."/>
            <person name="Kiss E."/>
            <person name="Kuo A."/>
            <person name="Drula E."/>
            <person name="Kohler A."/>
            <person name="Sanchez-Garcia M."/>
            <person name="Morin E."/>
            <person name="Andreopoulos B."/>
            <person name="Barry K.W."/>
            <person name="Bonito G."/>
            <person name="Buee M."/>
            <person name="Carver A."/>
            <person name="Chen C."/>
            <person name="Cichocki N."/>
            <person name="Clum A."/>
            <person name="Culley D."/>
            <person name="Crous P.W."/>
            <person name="Fauchery L."/>
            <person name="Girlanda M."/>
            <person name="Hayes R.D."/>
            <person name="Keri Z."/>
            <person name="LaButti K."/>
            <person name="Lipzen A."/>
            <person name="Lombard V."/>
            <person name="Magnuson J."/>
            <person name="Maillard F."/>
            <person name="Murat C."/>
            <person name="Nolan M."/>
            <person name="Ohm R.A."/>
            <person name="Pangilinan J."/>
            <person name="Pereira M.F."/>
            <person name="Perotto S."/>
            <person name="Peter M."/>
            <person name="Pfister S."/>
            <person name="Riley R."/>
            <person name="Sitrit Y."/>
            <person name="Stielow J.B."/>
            <person name="Szollosi G."/>
            <person name="Zifcakova L."/>
            <person name="Stursova M."/>
            <person name="Spatafora J.W."/>
            <person name="Tedersoo L."/>
            <person name="Vaario L.M."/>
            <person name="Yamada A."/>
            <person name="Yan M."/>
            <person name="Wang P."/>
            <person name="Xu J."/>
            <person name="Bruns T."/>
            <person name="Baldrian P."/>
            <person name="Vilgalys R."/>
            <person name="Dunand C."/>
            <person name="Henrissat B."/>
            <person name="Grigoriev I.V."/>
            <person name="Hibbett D."/>
            <person name="Nagy L.G."/>
            <person name="Martin F.M."/>
        </authorList>
    </citation>
    <scope>NUCLEOTIDE SEQUENCE</scope>
    <source>
        <strain evidence="8">UP504</strain>
    </source>
</reference>
<evidence type="ECO:0000313" key="9">
    <source>
        <dbReference type="Proteomes" id="UP000886523"/>
    </source>
</evidence>
<dbReference type="AlphaFoldDB" id="A0A9P6AJZ3"/>
<comment type="subcellular location">
    <subcellularLocation>
        <location evidence="1">Nucleus</location>
    </subcellularLocation>
</comment>
<dbReference type="Gene3D" id="3.30.70.330">
    <property type="match status" value="4"/>
</dbReference>
<name>A0A9P6AJZ3_9AGAM</name>
<keyword evidence="3 5" id="KW-0694">RNA-binding</keyword>
<feature type="compositionally biased region" description="Low complexity" evidence="6">
    <location>
        <begin position="271"/>
        <end position="281"/>
    </location>
</feature>
<feature type="domain" description="RRM" evidence="7">
    <location>
        <begin position="227"/>
        <end position="323"/>
    </location>
</feature>
<evidence type="ECO:0000256" key="4">
    <source>
        <dbReference type="ARBA" id="ARBA00023242"/>
    </source>
</evidence>
<sequence>MSAKRKADDGVEEENAHGQIHPFISNLSYSTTTDALQAAFDDLAPVRSCFVVYEKFPVASIDVVSGKGKSKGVGYVTFAIKEDAESIAKRYNSDVVDAQPLLIDGRRVRIKWADRKPTAHGEGSDAPPPVKKTRKEPRVTQASIVHDPAAIRTLVVTNLPKEGLTSGILWKKMRKYDGAESVVWPVEEDVTIAHVIFKTPVTASTALAKLHSHLYKGTILSVPSRGGRLIIRNLPWNITADDLRALFTPHGAIHSVHIPTVPHQPDHDTPSRSTPPTTTKKPLARGFAFVWFLSKQDAARAISRVNGAKVYGGYAVDKATAAANKIAGRKEISKKKNEENARVIAVDWALSKDKWKEVNPLGENAEGDDEGSILKIHSDDEEEEEKDEDGKESSSTSQDEEDGDDVDDDAIRGSASDTDADGHSATSDQTGHPPPPAEGTTHFIRNVPFEATDDDLKELFRAFGPLRYARVTMDHDSGRSRGTGFVCFWNLADANACLEEADRMREDLDIQLTAKKNPFTLLTLDPSSSRAARLVLQGRTLDVTRAVSRDRAETLRETGERARERKDKRNLYLMREGVIFASTPSASSLAKAELERRQQSFTMRRQLLRSNPALYISRTRLSIRNLPIWVSERGLKRLAMHAIRAFEEEVKQGVRAPLAADELEAEASDALPVPANAKGGKKSTGKHAFWKKTERKTGVKQAKIVRQADRIDPLTGKGRSKGYGFLELERHEDALRVLRWANNNRAAQGLMWTGWREEIGDIEREENEARLKKLKVRMEEMQHSQETIKDGRTLLVEFSIENISVVKRRSGREAELTEARAKSPDGSRPTKRRLAEGDTDAAPSPPPAKKPKRSIRMADDGSVKAGRRIGGLIGKKRKERRKNSIRS</sequence>
<feature type="region of interest" description="Disordered" evidence="6">
    <location>
        <begin position="811"/>
        <end position="887"/>
    </location>
</feature>
<feature type="compositionally biased region" description="Basic and acidic residues" evidence="6">
    <location>
        <begin position="114"/>
        <end position="123"/>
    </location>
</feature>
<dbReference type="InterPro" id="IPR000504">
    <property type="entry name" value="RRM_dom"/>
</dbReference>
<dbReference type="GO" id="GO:0003729">
    <property type="term" value="F:mRNA binding"/>
    <property type="evidence" value="ECO:0007669"/>
    <property type="project" value="TreeGrafter"/>
</dbReference>
<evidence type="ECO:0000259" key="7">
    <source>
        <dbReference type="PROSITE" id="PS50102"/>
    </source>
</evidence>
<evidence type="ECO:0000256" key="3">
    <source>
        <dbReference type="ARBA" id="ARBA00022884"/>
    </source>
</evidence>
<dbReference type="OrthoDB" id="267048at2759"/>
<dbReference type="InterPro" id="IPR012677">
    <property type="entry name" value="Nucleotide-bd_a/b_plait_sf"/>
</dbReference>
<keyword evidence="4" id="KW-0539">Nucleus</keyword>
<feature type="domain" description="RRM" evidence="7">
    <location>
        <begin position="440"/>
        <end position="548"/>
    </location>
</feature>
<dbReference type="Proteomes" id="UP000886523">
    <property type="component" value="Unassembled WGS sequence"/>
</dbReference>
<protein>
    <recommendedName>
        <fullName evidence="7">RRM domain-containing protein</fullName>
    </recommendedName>
</protein>
<dbReference type="SUPFAM" id="SSF54928">
    <property type="entry name" value="RNA-binding domain, RBD"/>
    <property type="match status" value="2"/>
</dbReference>
<feature type="compositionally biased region" description="Basic and acidic residues" evidence="6">
    <location>
        <begin position="811"/>
        <end position="825"/>
    </location>
</feature>
<proteinExistence type="predicted"/>
<dbReference type="CDD" id="cd00590">
    <property type="entry name" value="RRM_SF"/>
    <property type="match status" value="1"/>
</dbReference>
<evidence type="ECO:0000313" key="8">
    <source>
        <dbReference type="EMBL" id="KAF9506700.1"/>
    </source>
</evidence>
<dbReference type="Pfam" id="PF00076">
    <property type="entry name" value="RRM_1"/>
    <property type="match status" value="3"/>
</dbReference>
<dbReference type="GO" id="GO:0005730">
    <property type="term" value="C:nucleolus"/>
    <property type="evidence" value="ECO:0007669"/>
    <property type="project" value="TreeGrafter"/>
</dbReference>
<dbReference type="EMBL" id="MU129102">
    <property type="protein sequence ID" value="KAF9506700.1"/>
    <property type="molecule type" value="Genomic_DNA"/>
</dbReference>
<accession>A0A9P6AJZ3</accession>
<evidence type="ECO:0000256" key="2">
    <source>
        <dbReference type="ARBA" id="ARBA00022737"/>
    </source>
</evidence>
<dbReference type="FunFam" id="3.30.70.330:FF:000406">
    <property type="entry name" value="Related to Nucleolar protein NOP4"/>
    <property type="match status" value="1"/>
</dbReference>
<dbReference type="CDD" id="cd12676">
    <property type="entry name" value="RRM3_Nop4p"/>
    <property type="match status" value="1"/>
</dbReference>
<dbReference type="SMART" id="SM00360">
    <property type="entry name" value="RRM"/>
    <property type="match status" value="5"/>
</dbReference>
<dbReference type="PANTHER" id="PTHR48039">
    <property type="entry name" value="RNA-BINDING MOTIF PROTEIN 14B"/>
    <property type="match status" value="1"/>
</dbReference>
<keyword evidence="9" id="KW-1185">Reference proteome</keyword>
<dbReference type="InterPro" id="IPR051945">
    <property type="entry name" value="RRM_MRD1_RNA_proc_ribogen"/>
</dbReference>
<feature type="compositionally biased region" description="Basic residues" evidence="6">
    <location>
        <begin position="874"/>
        <end position="887"/>
    </location>
</feature>
<evidence type="ECO:0000256" key="6">
    <source>
        <dbReference type="SAM" id="MobiDB-lite"/>
    </source>
</evidence>
<feature type="region of interest" description="Disordered" evidence="6">
    <location>
        <begin position="260"/>
        <end position="281"/>
    </location>
</feature>
<dbReference type="PROSITE" id="PS50102">
    <property type="entry name" value="RRM"/>
    <property type="match status" value="3"/>
</dbReference>
<gene>
    <name evidence="8" type="ORF">BS47DRAFT_1378064</name>
</gene>
<evidence type="ECO:0000256" key="5">
    <source>
        <dbReference type="PROSITE-ProRule" id="PRU00176"/>
    </source>
</evidence>
<dbReference type="PANTHER" id="PTHR48039:SF5">
    <property type="entry name" value="RNA-BINDING PROTEIN 28"/>
    <property type="match status" value="1"/>
</dbReference>
<dbReference type="InterPro" id="IPR035979">
    <property type="entry name" value="RBD_domain_sf"/>
</dbReference>
<evidence type="ECO:0000256" key="1">
    <source>
        <dbReference type="ARBA" id="ARBA00004123"/>
    </source>
</evidence>
<comment type="caution">
    <text evidence="8">The sequence shown here is derived from an EMBL/GenBank/DDBJ whole genome shotgun (WGS) entry which is preliminary data.</text>
</comment>
<organism evidence="8 9">
    <name type="scientific">Hydnum rufescens UP504</name>
    <dbReference type="NCBI Taxonomy" id="1448309"/>
    <lineage>
        <taxon>Eukaryota</taxon>
        <taxon>Fungi</taxon>
        <taxon>Dikarya</taxon>
        <taxon>Basidiomycota</taxon>
        <taxon>Agaricomycotina</taxon>
        <taxon>Agaricomycetes</taxon>
        <taxon>Cantharellales</taxon>
        <taxon>Hydnaceae</taxon>
        <taxon>Hydnum</taxon>
    </lineage>
</organism>
<feature type="compositionally biased region" description="Acidic residues" evidence="6">
    <location>
        <begin position="398"/>
        <end position="408"/>
    </location>
</feature>
<feature type="region of interest" description="Disordered" evidence="6">
    <location>
        <begin position="114"/>
        <end position="139"/>
    </location>
</feature>